<feature type="compositionally biased region" description="Acidic residues" evidence="1">
    <location>
        <begin position="84"/>
        <end position="93"/>
    </location>
</feature>
<evidence type="ECO:0000256" key="1">
    <source>
        <dbReference type="SAM" id="MobiDB-lite"/>
    </source>
</evidence>
<keyword evidence="3" id="KW-1185">Reference proteome</keyword>
<feature type="region of interest" description="Disordered" evidence="1">
    <location>
        <begin position="82"/>
        <end position="149"/>
    </location>
</feature>
<dbReference type="AlphaFoldDB" id="A0AAD5X8Z3"/>
<name>A0AAD5X8Z3_9FUNG</name>
<protein>
    <submittedName>
        <fullName evidence="2">Uncharacterized protein</fullName>
    </submittedName>
</protein>
<reference evidence="2" key="1">
    <citation type="submission" date="2020-05" db="EMBL/GenBank/DDBJ databases">
        <title>Phylogenomic resolution of chytrid fungi.</title>
        <authorList>
            <person name="Stajich J.E."/>
            <person name="Amses K."/>
            <person name="Simmons R."/>
            <person name="Seto K."/>
            <person name="Myers J."/>
            <person name="Bonds A."/>
            <person name="Quandt C.A."/>
            <person name="Barry K."/>
            <person name="Liu P."/>
            <person name="Grigoriev I."/>
            <person name="Longcore J.E."/>
            <person name="James T.Y."/>
        </authorList>
    </citation>
    <scope>NUCLEOTIDE SEQUENCE</scope>
    <source>
        <strain evidence="2">JEL0318</strain>
    </source>
</reference>
<sequence length="149" mass="15498">MTSTGPQPPALSPSASLNRLLSDLSKELSTTTDPDPDSESLETLDISKLLKQMDMANSVMDSLETRTDTLLSKLDAMIEAAGTDWDEDVDGDGQPDYAPSSSQPSNISDSLAQNLSSLGVNDTDAGLTERSAEQGAEETKGGAGESGST</sequence>
<feature type="compositionally biased region" description="Polar residues" evidence="1">
    <location>
        <begin position="111"/>
        <end position="120"/>
    </location>
</feature>
<feature type="region of interest" description="Disordered" evidence="1">
    <location>
        <begin position="1"/>
        <end position="41"/>
    </location>
</feature>
<feature type="compositionally biased region" description="Pro residues" evidence="1">
    <location>
        <begin position="1"/>
        <end position="11"/>
    </location>
</feature>
<dbReference type="EMBL" id="JADGJD010000069">
    <property type="protein sequence ID" value="KAJ3055636.1"/>
    <property type="molecule type" value="Genomic_DNA"/>
</dbReference>
<dbReference type="Proteomes" id="UP001212841">
    <property type="component" value="Unassembled WGS sequence"/>
</dbReference>
<evidence type="ECO:0000313" key="2">
    <source>
        <dbReference type="EMBL" id="KAJ3055636.1"/>
    </source>
</evidence>
<comment type="caution">
    <text evidence="2">The sequence shown here is derived from an EMBL/GenBank/DDBJ whole genome shotgun (WGS) entry which is preliminary data.</text>
</comment>
<evidence type="ECO:0000313" key="3">
    <source>
        <dbReference type="Proteomes" id="UP001212841"/>
    </source>
</evidence>
<feature type="compositionally biased region" description="Low complexity" evidence="1">
    <location>
        <begin position="12"/>
        <end position="22"/>
    </location>
</feature>
<organism evidence="2 3">
    <name type="scientific">Rhizophlyctis rosea</name>
    <dbReference type="NCBI Taxonomy" id="64517"/>
    <lineage>
        <taxon>Eukaryota</taxon>
        <taxon>Fungi</taxon>
        <taxon>Fungi incertae sedis</taxon>
        <taxon>Chytridiomycota</taxon>
        <taxon>Chytridiomycota incertae sedis</taxon>
        <taxon>Chytridiomycetes</taxon>
        <taxon>Rhizophlyctidales</taxon>
        <taxon>Rhizophlyctidaceae</taxon>
        <taxon>Rhizophlyctis</taxon>
    </lineage>
</organism>
<gene>
    <name evidence="2" type="ORF">HK097_009835</name>
</gene>
<accession>A0AAD5X8Z3</accession>
<feature type="compositionally biased region" description="Low complexity" evidence="1">
    <location>
        <begin position="100"/>
        <end position="110"/>
    </location>
</feature>
<proteinExistence type="predicted"/>